<dbReference type="EMBL" id="AFUQ01000012">
    <property type="protein sequence ID" value="EGV11814.1"/>
    <property type="molecule type" value="Genomic_DNA"/>
</dbReference>
<proteinExistence type="predicted"/>
<evidence type="ECO:0000313" key="2">
    <source>
        <dbReference type="EMBL" id="EGV11814.1"/>
    </source>
</evidence>
<evidence type="ECO:0000313" key="3">
    <source>
        <dbReference type="Proteomes" id="UP000003399"/>
    </source>
</evidence>
<dbReference type="Proteomes" id="UP000003399">
    <property type="component" value="Unassembled WGS sequence"/>
</dbReference>
<keyword evidence="1" id="KW-0472">Membrane</keyword>
<dbReference type="AlphaFoldDB" id="F9PFA1"/>
<sequence length="205" mass="23315">MEPPFPLFAVSPSIKASNCSLVQVKESVSSSSLSSSVLLSGSVPKSSSSVKEVRLLYGCRKFLAKSVKRPEGNTCIIKTRKMDRIPRLVPMIANILRFLRLRPIPKTPRAIAIMAKKKARMLMIGSQEPRRARVPKMMAKIPKIFLLFVSFVSFSFLIRKCSYRCEIVFIIDKIRADVNLYRDSSHRNFFLDIFSENDKIVLIET</sequence>
<evidence type="ECO:0000256" key="1">
    <source>
        <dbReference type="SAM" id="Phobius"/>
    </source>
</evidence>
<keyword evidence="1" id="KW-0812">Transmembrane</keyword>
<organism evidence="2 3">
    <name type="scientific">Streptococcus infantis X</name>
    <dbReference type="NCBI Taxonomy" id="997830"/>
    <lineage>
        <taxon>Bacteria</taxon>
        <taxon>Bacillati</taxon>
        <taxon>Bacillota</taxon>
        <taxon>Bacilli</taxon>
        <taxon>Lactobacillales</taxon>
        <taxon>Streptococcaceae</taxon>
        <taxon>Streptococcus</taxon>
    </lineage>
</organism>
<protein>
    <submittedName>
        <fullName evidence="2">Uncharacterized protein</fullName>
    </submittedName>
</protein>
<feature type="transmembrane region" description="Helical" evidence="1">
    <location>
        <begin position="141"/>
        <end position="158"/>
    </location>
</feature>
<dbReference type="PATRIC" id="fig|997830.4.peg.1400"/>
<comment type="caution">
    <text evidence="2">The sequence shown here is derived from an EMBL/GenBank/DDBJ whole genome shotgun (WGS) entry which is preliminary data.</text>
</comment>
<name>F9PFA1_9STRE</name>
<accession>F9PFA1</accession>
<gene>
    <name evidence="2" type="ORF">HMPREF1124_1748</name>
</gene>
<reference evidence="2 3" key="1">
    <citation type="submission" date="2011-07" db="EMBL/GenBank/DDBJ databases">
        <authorList>
            <person name="Harkins D.M."/>
            <person name="Madupu R."/>
            <person name="Durkin A.S."/>
            <person name="Torralba M."/>
            <person name="Methe B."/>
            <person name="Sutton G.G."/>
            <person name="Nelson K.E."/>
        </authorList>
    </citation>
    <scope>NUCLEOTIDE SEQUENCE [LARGE SCALE GENOMIC DNA]</scope>
    <source>
        <strain evidence="2 3">X</strain>
    </source>
</reference>
<keyword evidence="1" id="KW-1133">Transmembrane helix</keyword>